<gene>
    <name evidence="1" type="ORF">HPB49_012247</name>
</gene>
<keyword evidence="2" id="KW-1185">Reference proteome</keyword>
<organism evidence="1 2">
    <name type="scientific">Dermacentor silvarum</name>
    <name type="common">Tick</name>
    <dbReference type="NCBI Taxonomy" id="543639"/>
    <lineage>
        <taxon>Eukaryota</taxon>
        <taxon>Metazoa</taxon>
        <taxon>Ecdysozoa</taxon>
        <taxon>Arthropoda</taxon>
        <taxon>Chelicerata</taxon>
        <taxon>Arachnida</taxon>
        <taxon>Acari</taxon>
        <taxon>Parasitiformes</taxon>
        <taxon>Ixodida</taxon>
        <taxon>Ixodoidea</taxon>
        <taxon>Ixodidae</taxon>
        <taxon>Rhipicephalinae</taxon>
        <taxon>Dermacentor</taxon>
    </lineage>
</organism>
<dbReference type="EMBL" id="CM023472">
    <property type="protein sequence ID" value="KAH7959591.1"/>
    <property type="molecule type" value="Genomic_DNA"/>
</dbReference>
<dbReference type="Proteomes" id="UP000821865">
    <property type="component" value="Chromosome 3"/>
</dbReference>
<comment type="caution">
    <text evidence="1">The sequence shown here is derived from an EMBL/GenBank/DDBJ whole genome shotgun (WGS) entry which is preliminary data.</text>
</comment>
<evidence type="ECO:0000313" key="1">
    <source>
        <dbReference type="EMBL" id="KAH7959591.1"/>
    </source>
</evidence>
<evidence type="ECO:0000313" key="2">
    <source>
        <dbReference type="Proteomes" id="UP000821865"/>
    </source>
</evidence>
<accession>A0ACB8D5B5</accession>
<protein>
    <submittedName>
        <fullName evidence="1">Uncharacterized protein</fullName>
    </submittedName>
</protein>
<sequence length="356" mass="40369">MFALVRFVNEIDKTKRYIIPVKDIHDFYPLHLLDFDNKVTYSANWCDPNDEEDSGEYVVQILKLAVQRTLENLSQPCRCGNANQAAQQTVPEFSLCDGGLGHCSCKAGNSVRCKHMIAMLLFTNRTGIQNLDLLTSTDVKQAWGKLKGKNIYKGRKIKDLCHVQSSSRIRLDTQKLYAIRQQLIAAAPQSALARHVAGRCLESASIEESAVNLCCENTGCEPDLILQHIFSSRHMQKFKELQFHEVVFTDWNRLKICRALMKHLSCDLSKFYGDMVAVNSAQAARTCAQTVGQNSTQWQRERMLRITGSKCHTLYRFVPSPARSWQDKIVKLLTQNFAGNDAMRYGKACEKPALEE</sequence>
<name>A0ACB8D5B5_DERSI</name>
<reference evidence="1" key="1">
    <citation type="submission" date="2020-05" db="EMBL/GenBank/DDBJ databases">
        <title>Large-scale comparative analyses of tick genomes elucidate their genetic diversity and vector capacities.</title>
        <authorList>
            <person name="Jia N."/>
            <person name="Wang J."/>
            <person name="Shi W."/>
            <person name="Du L."/>
            <person name="Sun Y."/>
            <person name="Zhan W."/>
            <person name="Jiang J."/>
            <person name="Wang Q."/>
            <person name="Zhang B."/>
            <person name="Ji P."/>
            <person name="Sakyi L.B."/>
            <person name="Cui X."/>
            <person name="Yuan T."/>
            <person name="Jiang B."/>
            <person name="Yang W."/>
            <person name="Lam T.T.-Y."/>
            <person name="Chang Q."/>
            <person name="Ding S."/>
            <person name="Wang X."/>
            <person name="Zhu J."/>
            <person name="Ruan X."/>
            <person name="Zhao L."/>
            <person name="Wei J."/>
            <person name="Que T."/>
            <person name="Du C."/>
            <person name="Cheng J."/>
            <person name="Dai P."/>
            <person name="Han X."/>
            <person name="Huang E."/>
            <person name="Gao Y."/>
            <person name="Liu J."/>
            <person name="Shao H."/>
            <person name="Ye R."/>
            <person name="Li L."/>
            <person name="Wei W."/>
            <person name="Wang X."/>
            <person name="Wang C."/>
            <person name="Yang T."/>
            <person name="Huo Q."/>
            <person name="Li W."/>
            <person name="Guo W."/>
            <person name="Chen H."/>
            <person name="Zhou L."/>
            <person name="Ni X."/>
            <person name="Tian J."/>
            <person name="Zhou Y."/>
            <person name="Sheng Y."/>
            <person name="Liu T."/>
            <person name="Pan Y."/>
            <person name="Xia L."/>
            <person name="Li J."/>
            <person name="Zhao F."/>
            <person name="Cao W."/>
        </authorList>
    </citation>
    <scope>NUCLEOTIDE SEQUENCE</scope>
    <source>
        <strain evidence="1">Dsil-2018</strain>
    </source>
</reference>
<proteinExistence type="predicted"/>